<feature type="transmembrane region" description="Helical" evidence="10">
    <location>
        <begin position="448"/>
        <end position="467"/>
    </location>
</feature>
<protein>
    <recommendedName>
        <fullName evidence="9">Multidrug-efflux transporter</fullName>
    </recommendedName>
</protein>
<name>A0A1M6L4T0_9BACT</name>
<evidence type="ECO:0000256" key="8">
    <source>
        <dbReference type="ARBA" id="ARBA00023136"/>
    </source>
</evidence>
<organism evidence="11 12">
    <name type="scientific">Rubritalea squalenifaciens DSM 18772</name>
    <dbReference type="NCBI Taxonomy" id="1123071"/>
    <lineage>
        <taxon>Bacteria</taxon>
        <taxon>Pseudomonadati</taxon>
        <taxon>Verrucomicrobiota</taxon>
        <taxon>Verrucomicrobiia</taxon>
        <taxon>Verrucomicrobiales</taxon>
        <taxon>Rubritaleaceae</taxon>
        <taxon>Rubritalea</taxon>
    </lineage>
</organism>
<dbReference type="STRING" id="1123071.SAMN02745181_2292"/>
<dbReference type="InterPro" id="IPR050222">
    <property type="entry name" value="MATE_MdtK"/>
</dbReference>
<evidence type="ECO:0000256" key="1">
    <source>
        <dbReference type="ARBA" id="ARBA00004651"/>
    </source>
</evidence>
<dbReference type="GO" id="GO:0005886">
    <property type="term" value="C:plasma membrane"/>
    <property type="evidence" value="ECO:0007669"/>
    <property type="project" value="UniProtKB-SubCell"/>
</dbReference>
<keyword evidence="3" id="KW-0050">Antiport</keyword>
<evidence type="ECO:0000256" key="9">
    <source>
        <dbReference type="ARBA" id="ARBA00031636"/>
    </source>
</evidence>
<keyword evidence="12" id="KW-1185">Reference proteome</keyword>
<accession>A0A1M6L4T0</accession>
<keyword evidence="8 10" id="KW-0472">Membrane</keyword>
<feature type="transmembrane region" description="Helical" evidence="10">
    <location>
        <begin position="73"/>
        <end position="98"/>
    </location>
</feature>
<evidence type="ECO:0000256" key="2">
    <source>
        <dbReference type="ARBA" id="ARBA00022448"/>
    </source>
</evidence>
<dbReference type="NCBIfam" id="TIGR00797">
    <property type="entry name" value="matE"/>
    <property type="match status" value="1"/>
</dbReference>
<feature type="transmembrane region" description="Helical" evidence="10">
    <location>
        <begin position="274"/>
        <end position="294"/>
    </location>
</feature>
<evidence type="ECO:0000256" key="5">
    <source>
        <dbReference type="ARBA" id="ARBA00022692"/>
    </source>
</evidence>
<sequence length="476" mass="50623">MSESIPVSQEAKESAVPVTLGGRLAGLSLPRQIIALALWPLLQNMMGTLVSFADRIIAGRMFVGEELVAAMDTMGLAMYVGWLMMIMQGAIATGAQALAARGFGAGDQELVEKATGQSMVLGTLSGCVSGLLLWLFRGQLISMFGLTEIAAHYANQYITWISLAAPLSGILFVCNACQRAGGDTLTPFYAMVVVNIVNVAMSVGLMLYVLPAEQYGVSGLALGTVGGWLAGALVVLYTLRPAAEGKAVVVIRRENLRWESKTIKRVVKVGIPQFVEIIGMWAIHAYGVRVVAGLETEGMVGAHGMVVQIESLSFMPGFALGMAASTLAGQYLGAQSKELARHAVRVCWGLAVLTMGLAGICLILFAEPLVALMSPGGGAQAEAAVRVLRIIGFVQPFFATAMVMKISMRGVGATKTVMAGSFSVMICIRIGVLTYAAQHWNPDLTMVWMIMSADLVVQAIVFVILHFRGKWLDTEV</sequence>
<dbReference type="PANTHER" id="PTHR43298">
    <property type="entry name" value="MULTIDRUG RESISTANCE PROTEIN NORM-RELATED"/>
    <property type="match status" value="1"/>
</dbReference>
<feature type="transmembrane region" description="Helical" evidence="10">
    <location>
        <begin position="346"/>
        <end position="366"/>
    </location>
</feature>
<dbReference type="PIRSF" id="PIRSF006603">
    <property type="entry name" value="DinF"/>
    <property type="match status" value="1"/>
</dbReference>
<keyword evidence="2" id="KW-0813">Transport</keyword>
<evidence type="ECO:0000256" key="7">
    <source>
        <dbReference type="ARBA" id="ARBA00023065"/>
    </source>
</evidence>
<dbReference type="OrthoDB" id="62420at2"/>
<evidence type="ECO:0000256" key="4">
    <source>
        <dbReference type="ARBA" id="ARBA00022475"/>
    </source>
</evidence>
<dbReference type="GO" id="GO:0015297">
    <property type="term" value="F:antiporter activity"/>
    <property type="evidence" value="ECO:0007669"/>
    <property type="project" value="UniProtKB-KW"/>
</dbReference>
<dbReference type="Pfam" id="PF01554">
    <property type="entry name" value="MatE"/>
    <property type="match status" value="2"/>
</dbReference>
<keyword evidence="5 10" id="KW-0812">Transmembrane</keyword>
<feature type="transmembrane region" description="Helical" evidence="10">
    <location>
        <begin position="314"/>
        <end position="334"/>
    </location>
</feature>
<dbReference type="EMBL" id="FQYR01000004">
    <property type="protein sequence ID" value="SHJ66193.1"/>
    <property type="molecule type" value="Genomic_DNA"/>
</dbReference>
<feature type="transmembrane region" description="Helical" evidence="10">
    <location>
        <begin position="416"/>
        <end position="436"/>
    </location>
</feature>
<evidence type="ECO:0000313" key="12">
    <source>
        <dbReference type="Proteomes" id="UP000184510"/>
    </source>
</evidence>
<reference evidence="11 12" key="1">
    <citation type="submission" date="2016-11" db="EMBL/GenBank/DDBJ databases">
        <authorList>
            <person name="Jaros S."/>
            <person name="Januszkiewicz K."/>
            <person name="Wedrychowicz H."/>
        </authorList>
    </citation>
    <scope>NUCLEOTIDE SEQUENCE [LARGE SCALE GENOMIC DNA]</scope>
    <source>
        <strain evidence="11 12">DSM 18772</strain>
    </source>
</reference>
<dbReference type="RefSeq" id="WP_159434919.1">
    <property type="nucleotide sequence ID" value="NZ_FQYR01000004.1"/>
</dbReference>
<dbReference type="InterPro" id="IPR002528">
    <property type="entry name" value="MATE_fam"/>
</dbReference>
<comment type="subcellular location">
    <subcellularLocation>
        <location evidence="1">Cell membrane</location>
        <topology evidence="1">Multi-pass membrane protein</topology>
    </subcellularLocation>
</comment>
<dbReference type="GO" id="GO:0042910">
    <property type="term" value="F:xenobiotic transmembrane transporter activity"/>
    <property type="evidence" value="ECO:0007669"/>
    <property type="project" value="InterPro"/>
</dbReference>
<dbReference type="PANTHER" id="PTHR43298:SF2">
    <property type="entry name" value="FMN_FAD EXPORTER YEEO-RELATED"/>
    <property type="match status" value="1"/>
</dbReference>
<dbReference type="InterPro" id="IPR048279">
    <property type="entry name" value="MdtK-like"/>
</dbReference>
<keyword evidence="6 10" id="KW-1133">Transmembrane helix</keyword>
<evidence type="ECO:0000256" key="3">
    <source>
        <dbReference type="ARBA" id="ARBA00022449"/>
    </source>
</evidence>
<evidence type="ECO:0000313" key="11">
    <source>
        <dbReference type="EMBL" id="SHJ66193.1"/>
    </source>
</evidence>
<keyword evidence="7" id="KW-0406">Ion transport</keyword>
<proteinExistence type="predicted"/>
<dbReference type="CDD" id="cd13137">
    <property type="entry name" value="MATE_NorM_like"/>
    <property type="match status" value="1"/>
</dbReference>
<gene>
    <name evidence="11" type="ORF">SAMN02745181_2292</name>
</gene>
<feature type="transmembrane region" description="Helical" evidence="10">
    <location>
        <begin position="157"/>
        <end position="176"/>
    </location>
</feature>
<feature type="transmembrane region" description="Helical" evidence="10">
    <location>
        <begin position="188"/>
        <end position="209"/>
    </location>
</feature>
<feature type="transmembrane region" description="Helical" evidence="10">
    <location>
        <begin position="215"/>
        <end position="239"/>
    </location>
</feature>
<feature type="transmembrane region" description="Helical" evidence="10">
    <location>
        <begin position="386"/>
        <end position="404"/>
    </location>
</feature>
<dbReference type="GO" id="GO:0006811">
    <property type="term" value="P:monoatomic ion transport"/>
    <property type="evidence" value="ECO:0007669"/>
    <property type="project" value="UniProtKB-KW"/>
</dbReference>
<dbReference type="InParanoid" id="A0A1M6L4T0"/>
<evidence type="ECO:0000256" key="6">
    <source>
        <dbReference type="ARBA" id="ARBA00022989"/>
    </source>
</evidence>
<dbReference type="Proteomes" id="UP000184510">
    <property type="component" value="Unassembled WGS sequence"/>
</dbReference>
<dbReference type="AlphaFoldDB" id="A0A1M6L4T0"/>
<feature type="transmembrane region" description="Helical" evidence="10">
    <location>
        <begin position="119"/>
        <end position="137"/>
    </location>
</feature>
<keyword evidence="4" id="KW-1003">Cell membrane</keyword>
<evidence type="ECO:0000256" key="10">
    <source>
        <dbReference type="SAM" id="Phobius"/>
    </source>
</evidence>